<evidence type="ECO:0000313" key="1">
    <source>
        <dbReference type="EMBL" id="KAJ6647805.1"/>
    </source>
</evidence>
<dbReference type="EMBL" id="WJQU01000001">
    <property type="protein sequence ID" value="KAJ6647805.1"/>
    <property type="molecule type" value="Genomic_DNA"/>
</dbReference>
<sequence length="201" mass="22667">MKSSIKSQNTWSGSFLTFSLKRSNGIVGSVSAAAQLKTRHALLNGEFNLYSFQSALNMHNYIKTGVKNKSCTSFQIASASKLKIVYLTTIDLDDFDLYEHNRLPIEMHFAILLQLCKLYDSLAFRLKFGMRGKTNFTAALKNVDKLICYGENEINTIEKDADPDLYKNKKNAEGSGTYGCNSNKLGARLAREYKLFILKVY</sequence>
<accession>A0A9Q0NCJ4</accession>
<gene>
    <name evidence="1" type="ORF">Bhyg_03028</name>
</gene>
<evidence type="ECO:0000313" key="2">
    <source>
        <dbReference type="Proteomes" id="UP001151699"/>
    </source>
</evidence>
<protein>
    <submittedName>
        <fullName evidence="1">Uncharacterized protein</fullName>
    </submittedName>
</protein>
<comment type="caution">
    <text evidence="1">The sequence shown here is derived from an EMBL/GenBank/DDBJ whole genome shotgun (WGS) entry which is preliminary data.</text>
</comment>
<dbReference type="Proteomes" id="UP001151699">
    <property type="component" value="Chromosome A"/>
</dbReference>
<reference evidence="1" key="1">
    <citation type="submission" date="2022-07" db="EMBL/GenBank/DDBJ databases">
        <authorList>
            <person name="Trinca V."/>
            <person name="Uliana J.V.C."/>
            <person name="Torres T.T."/>
            <person name="Ward R.J."/>
            <person name="Monesi N."/>
        </authorList>
    </citation>
    <scope>NUCLEOTIDE SEQUENCE</scope>
    <source>
        <strain evidence="1">HSMRA1968</strain>
        <tissue evidence="1">Whole embryos</tissue>
    </source>
</reference>
<proteinExistence type="predicted"/>
<dbReference type="AlphaFoldDB" id="A0A9Q0NCJ4"/>
<keyword evidence="2" id="KW-1185">Reference proteome</keyword>
<name>A0A9Q0NCJ4_9DIPT</name>
<organism evidence="1 2">
    <name type="scientific">Pseudolycoriella hygida</name>
    <dbReference type="NCBI Taxonomy" id="35572"/>
    <lineage>
        <taxon>Eukaryota</taxon>
        <taxon>Metazoa</taxon>
        <taxon>Ecdysozoa</taxon>
        <taxon>Arthropoda</taxon>
        <taxon>Hexapoda</taxon>
        <taxon>Insecta</taxon>
        <taxon>Pterygota</taxon>
        <taxon>Neoptera</taxon>
        <taxon>Endopterygota</taxon>
        <taxon>Diptera</taxon>
        <taxon>Nematocera</taxon>
        <taxon>Sciaroidea</taxon>
        <taxon>Sciaridae</taxon>
        <taxon>Pseudolycoriella</taxon>
    </lineage>
</organism>